<feature type="region of interest" description="Disordered" evidence="5">
    <location>
        <begin position="484"/>
        <end position="580"/>
    </location>
</feature>
<evidence type="ECO:0000256" key="5">
    <source>
        <dbReference type="SAM" id="MobiDB-lite"/>
    </source>
</evidence>
<evidence type="ECO:0000313" key="8">
    <source>
        <dbReference type="Proteomes" id="UP001363151"/>
    </source>
</evidence>
<feature type="compositionally biased region" description="Basic and acidic residues" evidence="5">
    <location>
        <begin position="538"/>
        <end position="549"/>
    </location>
</feature>
<accession>A0ABR1FTA7</accession>
<feature type="domain" description="RRM" evidence="6">
    <location>
        <begin position="390"/>
        <end position="476"/>
    </location>
</feature>
<evidence type="ECO:0000256" key="3">
    <source>
        <dbReference type="ARBA" id="ARBA00023187"/>
    </source>
</evidence>
<dbReference type="InterPro" id="IPR035979">
    <property type="entry name" value="RBD_domain_sf"/>
</dbReference>
<evidence type="ECO:0000256" key="4">
    <source>
        <dbReference type="PROSITE-ProRule" id="PRU00176"/>
    </source>
</evidence>
<keyword evidence="8" id="KW-1185">Reference proteome</keyword>
<dbReference type="Gene3D" id="3.30.70.330">
    <property type="match status" value="3"/>
</dbReference>
<feature type="compositionally biased region" description="Low complexity" evidence="5">
    <location>
        <begin position="496"/>
        <end position="514"/>
    </location>
</feature>
<evidence type="ECO:0000313" key="7">
    <source>
        <dbReference type="EMBL" id="KAK7237927.1"/>
    </source>
</evidence>
<comment type="caution">
    <text evidence="7">The sequence shown here is derived from an EMBL/GenBank/DDBJ whole genome shotgun (WGS) entry which is preliminary data.</text>
</comment>
<reference evidence="7 8" key="1">
    <citation type="submission" date="2024-03" db="EMBL/GenBank/DDBJ databases">
        <title>Aureococcus anophagefferens CCMP1851 and Kratosvirus quantuckense: Draft genome of a second virus-susceptible host strain in the model system.</title>
        <authorList>
            <person name="Chase E."/>
            <person name="Truchon A.R."/>
            <person name="Schepens W."/>
            <person name="Wilhelm S.W."/>
        </authorList>
    </citation>
    <scope>NUCLEOTIDE SEQUENCE [LARGE SCALE GENOMIC DNA]</scope>
    <source>
        <strain evidence="7 8">CCMP1851</strain>
    </source>
</reference>
<gene>
    <name evidence="7" type="ORF">SO694_00022453</name>
</gene>
<feature type="compositionally biased region" description="Basic and acidic residues" evidence="5">
    <location>
        <begin position="32"/>
        <end position="45"/>
    </location>
</feature>
<dbReference type="InterPro" id="IPR000504">
    <property type="entry name" value="RRM_dom"/>
</dbReference>
<feature type="region of interest" description="Disordered" evidence="5">
    <location>
        <begin position="1"/>
        <end position="68"/>
    </location>
</feature>
<dbReference type="PROSITE" id="PS50102">
    <property type="entry name" value="RRM"/>
    <property type="match status" value="2"/>
</dbReference>
<sequence length="580" mass="60649">MGSDRRRRDRSESRGRRRRSRSRDRSRRKRRENPYPDAKPEESGGKRRKKADDADDEPQPSGLSLTVIMKENPDLSVQEALSKLQIMKQMAGMNMAAGVAQIGSGGAPMLAAIGGQLGAAGPAPGLGTGNFLGGAGMGLSTVAAVPAATPASAAAQAASATAQASKPKREVYATRLPLGATAGQVATFVDSALAEATGRSPTGPRDVANAWLAEDGETAFLELVSVDAAEKAIALDGILWNESALKLGRPRSYGTGNPTGLGSFGNAAPGLNPLMMTSNVLMVSNLPKHLDEADVKKILTPFGKLAELNILKDFDGNVKGAAVFRYAVDAASSDAIAGLNNAKLGDLKLVVQRLPPQMVATLLQPTRSGERPRPPPHDPTVPSKVLQLRHMVTDADLIDDEAYADVVDDVLQECGSYGDVENVEIPRPEPGTTRPAPGQGSVFVAFGDALFAQAAREAFEGRAFDGKTIIAGYYPQDLFDDRRFDSLALPPPPAAPAAAPDAPDAPPILGARAAGARRRRAPAAGPGRAALHALRAGRARDPRRADGRRAGSARRAGARAGARRRPSRGTAAGRARPTST</sequence>
<dbReference type="SUPFAM" id="SSF54928">
    <property type="entry name" value="RNA-binding domain, RBD"/>
    <property type="match status" value="1"/>
</dbReference>
<feature type="compositionally biased region" description="Basic and acidic residues" evidence="5">
    <location>
        <begin position="1"/>
        <end position="14"/>
    </location>
</feature>
<evidence type="ECO:0000259" key="6">
    <source>
        <dbReference type="PROSITE" id="PS50102"/>
    </source>
</evidence>
<feature type="compositionally biased region" description="Low complexity" evidence="5">
    <location>
        <begin position="522"/>
        <end position="536"/>
    </location>
</feature>
<dbReference type="Pfam" id="PF00076">
    <property type="entry name" value="RRM_1"/>
    <property type="match status" value="1"/>
</dbReference>
<dbReference type="PANTHER" id="PTHR23139">
    <property type="entry name" value="RNA-BINDING PROTEIN"/>
    <property type="match status" value="1"/>
</dbReference>
<dbReference type="CDD" id="cd12232">
    <property type="entry name" value="RRM3_U2AF65"/>
    <property type="match status" value="1"/>
</dbReference>
<dbReference type="Proteomes" id="UP001363151">
    <property type="component" value="Unassembled WGS sequence"/>
</dbReference>
<evidence type="ECO:0000256" key="2">
    <source>
        <dbReference type="ARBA" id="ARBA00022884"/>
    </source>
</evidence>
<keyword evidence="3" id="KW-0508">mRNA splicing</keyword>
<protein>
    <recommendedName>
        <fullName evidence="6">RRM domain-containing protein</fullName>
    </recommendedName>
</protein>
<dbReference type="InterPro" id="IPR012677">
    <property type="entry name" value="Nucleotide-bd_a/b_plait_sf"/>
</dbReference>
<feature type="compositionally biased region" description="Basic residues" evidence="5">
    <location>
        <begin position="15"/>
        <end position="31"/>
    </location>
</feature>
<dbReference type="SMART" id="SM00360">
    <property type="entry name" value="RRM"/>
    <property type="match status" value="3"/>
</dbReference>
<organism evidence="7 8">
    <name type="scientific">Aureococcus anophagefferens</name>
    <name type="common">Harmful bloom alga</name>
    <dbReference type="NCBI Taxonomy" id="44056"/>
    <lineage>
        <taxon>Eukaryota</taxon>
        <taxon>Sar</taxon>
        <taxon>Stramenopiles</taxon>
        <taxon>Ochrophyta</taxon>
        <taxon>Pelagophyceae</taxon>
        <taxon>Pelagomonadales</taxon>
        <taxon>Pelagomonadaceae</taxon>
        <taxon>Aureococcus</taxon>
    </lineage>
</organism>
<name>A0ABR1FTA7_AURAN</name>
<keyword evidence="1" id="KW-0507">mRNA processing</keyword>
<proteinExistence type="predicted"/>
<keyword evidence="2 4" id="KW-0694">RNA-binding</keyword>
<feature type="domain" description="RRM" evidence="6">
    <location>
        <begin position="279"/>
        <end position="356"/>
    </location>
</feature>
<evidence type="ECO:0000256" key="1">
    <source>
        <dbReference type="ARBA" id="ARBA00022664"/>
    </source>
</evidence>
<dbReference type="EMBL" id="JBBJCI010000231">
    <property type="protein sequence ID" value="KAK7237927.1"/>
    <property type="molecule type" value="Genomic_DNA"/>
</dbReference>
<feature type="compositionally biased region" description="Low complexity" evidence="5">
    <location>
        <begin position="568"/>
        <end position="580"/>
    </location>
</feature>